<feature type="region of interest" description="Disordered" evidence="1">
    <location>
        <begin position="1"/>
        <end position="21"/>
    </location>
</feature>
<dbReference type="InterPro" id="IPR027417">
    <property type="entry name" value="P-loop_NTPase"/>
</dbReference>
<evidence type="ECO:0000259" key="2">
    <source>
        <dbReference type="SMART" id="SM00421"/>
    </source>
</evidence>
<dbReference type="Gene3D" id="3.40.50.300">
    <property type="entry name" value="P-loop containing nucleotide triphosphate hydrolases"/>
    <property type="match status" value="1"/>
</dbReference>
<dbReference type="GO" id="GO:0006355">
    <property type="term" value="P:regulation of DNA-templated transcription"/>
    <property type="evidence" value="ECO:0007669"/>
    <property type="project" value="InterPro"/>
</dbReference>
<dbReference type="EMBL" id="CP076022">
    <property type="protein sequence ID" value="QWC10956.1"/>
    <property type="molecule type" value="Genomic_DNA"/>
</dbReference>
<feature type="compositionally biased region" description="Polar residues" evidence="1">
    <location>
        <begin position="11"/>
        <end position="21"/>
    </location>
</feature>
<evidence type="ECO:0000256" key="1">
    <source>
        <dbReference type="SAM" id="MobiDB-lite"/>
    </source>
</evidence>
<dbReference type="AlphaFoldDB" id="A0A975R1Y0"/>
<dbReference type="InterPro" id="IPR036388">
    <property type="entry name" value="WH-like_DNA-bd_sf"/>
</dbReference>
<dbReference type="SMART" id="SM00421">
    <property type="entry name" value="HTH_LUXR"/>
    <property type="match status" value="1"/>
</dbReference>
<keyword evidence="4" id="KW-1185">Reference proteome</keyword>
<accession>A0A975R1Y0</accession>
<dbReference type="InterPro" id="IPR016032">
    <property type="entry name" value="Sig_transdc_resp-reg_C-effctor"/>
</dbReference>
<sequence>MSMLRRPCPPTDNTALPNSATSDVSMTHAFAERRAAPQARTARDAALSAVLAALDGQGAVILGGPGIGKSTLAREAVNAMPGGTAVHLRGSTVSAQTPYGALAWLLSDLSAAELESPVLVLRALESKLLRQAAGRRIVLVVDNTEDMDDQAALVTTQLCRRGTVSLLLITGDLIRCHREYVRLWMDGVLKRVDLSPLDVQQTAELLADTAGGPLTGLAQRVLWERSRGNPLAATLLCRDQIAAGSLVRRRGFWVWTGPLAHAGELPERVETMLRRFSAEERRAVEILALGRELPLNTFLELVPARTVDALEEGSVITVSAGSEQPVRLARHLQAPAIAARIPYNRSRGLWSELSRVVDFRSLTGSAAAGLAEWSLTCGVVLDPWVALPAAQWANHIGDSGAALRFAQALPAHGRPLAVILEEADALRAEGQHARAHRVLVTAGDTFAEEKDASEELRLRYLTSRAVTAAISQSGEDPWTLLDQADRVLESDSGARPGPALQVNLARAELLMMEGRLAELPVSLRDDFADPAAPPVLQLWAGIRLAQQAAAVGRFAEALTLAAAVRSRLRTGVSAGERTRECLFLALFFLLVRCGELGEALALTRSAANPGTASGLRLSTGAELPTGLVHAYAGRGPAALESLRPALAQLECRDPDGLLPLAQAAAAYAESLTAEPDSAGPAQIPGFHPLPDPVIGSAAHYFRILASADEARAGETSAALTSYAQQALAAGNLPDGLLGLAGASLRGDLQAAADLGAAAAAANGAPASIYSALSVGLLHNSAASLISASRAALRQQNARLAHAAAQRARVLAADGGSRAESRRARHLEFQCFRLLSPENSVERALTRLGNFERELALRAAAGETSVALGERFHLSARTVDWHLGRVFGLLHVSGRNDLRDVLSAAHSNPLPG</sequence>
<dbReference type="SUPFAM" id="SSF46894">
    <property type="entry name" value="C-terminal effector domain of the bipartite response regulators"/>
    <property type="match status" value="1"/>
</dbReference>
<reference evidence="3 4" key="1">
    <citation type="submission" date="2021-05" db="EMBL/GenBank/DDBJ databases">
        <title>Novel species in genus Arthrobacter.</title>
        <authorList>
            <person name="Zhang G."/>
        </authorList>
    </citation>
    <scope>NUCLEOTIDE SEQUENCE [LARGE SCALE GENOMIC DNA]</scope>
    <source>
        <strain evidence="4">zg-ZUI227</strain>
    </source>
</reference>
<dbReference type="GO" id="GO:0003677">
    <property type="term" value="F:DNA binding"/>
    <property type="evidence" value="ECO:0007669"/>
    <property type="project" value="InterPro"/>
</dbReference>
<gene>
    <name evidence="3" type="ORF">KKR91_04985</name>
</gene>
<dbReference type="SUPFAM" id="SSF52540">
    <property type="entry name" value="P-loop containing nucleoside triphosphate hydrolases"/>
    <property type="match status" value="1"/>
</dbReference>
<dbReference type="Proteomes" id="UP000676885">
    <property type="component" value="Chromosome"/>
</dbReference>
<name>A0A975R1Y0_9MICC</name>
<dbReference type="RefSeq" id="WP_210230351.1">
    <property type="nucleotide sequence ID" value="NZ_CP076022.1"/>
</dbReference>
<dbReference type="KEGG" id="ajg:KKR91_04985"/>
<feature type="domain" description="HTH luxR-type" evidence="2">
    <location>
        <begin position="844"/>
        <end position="901"/>
    </location>
</feature>
<dbReference type="Gene3D" id="1.10.10.10">
    <property type="entry name" value="Winged helix-like DNA-binding domain superfamily/Winged helix DNA-binding domain"/>
    <property type="match status" value="1"/>
</dbReference>
<evidence type="ECO:0000313" key="4">
    <source>
        <dbReference type="Proteomes" id="UP000676885"/>
    </source>
</evidence>
<organism evidence="3 4">
    <name type="scientific">Arthrobacter jiangjiafuii</name>
    <dbReference type="NCBI Taxonomy" id="2817475"/>
    <lineage>
        <taxon>Bacteria</taxon>
        <taxon>Bacillati</taxon>
        <taxon>Actinomycetota</taxon>
        <taxon>Actinomycetes</taxon>
        <taxon>Micrococcales</taxon>
        <taxon>Micrococcaceae</taxon>
        <taxon>Arthrobacter</taxon>
    </lineage>
</organism>
<evidence type="ECO:0000313" key="3">
    <source>
        <dbReference type="EMBL" id="QWC10956.1"/>
    </source>
</evidence>
<dbReference type="InterPro" id="IPR000792">
    <property type="entry name" value="Tscrpt_reg_LuxR_C"/>
</dbReference>
<proteinExistence type="predicted"/>
<protein>
    <recommendedName>
        <fullName evidence="2">HTH luxR-type domain-containing protein</fullName>
    </recommendedName>
</protein>